<evidence type="ECO:0000256" key="1">
    <source>
        <dbReference type="SAM" id="SignalP"/>
    </source>
</evidence>
<keyword evidence="1" id="KW-0732">Signal</keyword>
<dbReference type="PROSITE" id="PS51257">
    <property type="entry name" value="PROKAR_LIPOPROTEIN"/>
    <property type="match status" value="1"/>
</dbReference>
<reference evidence="2 3" key="1">
    <citation type="submission" date="2024-03" db="EMBL/GenBank/DDBJ databases">
        <title>High-quality draft genome sequence of Oceanobacter sp. wDCs-4.</title>
        <authorList>
            <person name="Dong C."/>
        </authorList>
    </citation>
    <scope>NUCLEOTIDE SEQUENCE [LARGE SCALE GENOMIC DNA]</scope>
    <source>
        <strain evidence="3">wDCs-4</strain>
    </source>
</reference>
<dbReference type="EMBL" id="JBBKTX010000019">
    <property type="protein sequence ID" value="MFK4753727.1"/>
    <property type="molecule type" value="Genomic_DNA"/>
</dbReference>
<gene>
    <name evidence="2" type="ORF">WG929_15030</name>
</gene>
<evidence type="ECO:0000313" key="2">
    <source>
        <dbReference type="EMBL" id="MFK4753727.1"/>
    </source>
</evidence>
<evidence type="ECO:0000313" key="3">
    <source>
        <dbReference type="Proteomes" id="UP001620597"/>
    </source>
</evidence>
<dbReference type="Proteomes" id="UP001620597">
    <property type="component" value="Unassembled WGS sequence"/>
</dbReference>
<proteinExistence type="predicted"/>
<organism evidence="2 3">
    <name type="scientific">Oceanobacter antarcticus</name>
    <dbReference type="NCBI Taxonomy" id="3133425"/>
    <lineage>
        <taxon>Bacteria</taxon>
        <taxon>Pseudomonadati</taxon>
        <taxon>Pseudomonadota</taxon>
        <taxon>Gammaproteobacteria</taxon>
        <taxon>Oceanospirillales</taxon>
        <taxon>Oceanospirillaceae</taxon>
        <taxon>Oceanobacter</taxon>
    </lineage>
</organism>
<sequence>MRAIVSAGCLLLLTACSHQSYIPFTQELRFSEGFNNADLQQLQYYVCPPFKAERQFRMVEKNISSGKLIRRQGQLVNEIVVPQWTPGVAVQVDEHFLAVSFEEGTALTFGVEQGLPQGDYTPLGRNKDDHFQVYYDGEWYYTIDNTAGECEGKVYSQPRLWIDADSLKEKTTERKVLQGRRIE</sequence>
<name>A0ABW8NLH1_9GAMM</name>
<feature type="chain" id="PRO_5046363368" description="Lipoprotein" evidence="1">
    <location>
        <begin position="21"/>
        <end position="183"/>
    </location>
</feature>
<comment type="caution">
    <text evidence="2">The sequence shown here is derived from an EMBL/GenBank/DDBJ whole genome shotgun (WGS) entry which is preliminary data.</text>
</comment>
<evidence type="ECO:0008006" key="4">
    <source>
        <dbReference type="Google" id="ProtNLM"/>
    </source>
</evidence>
<protein>
    <recommendedName>
        <fullName evidence="4">Lipoprotein</fullName>
    </recommendedName>
</protein>
<dbReference type="RefSeq" id="WP_416206734.1">
    <property type="nucleotide sequence ID" value="NZ_JBBKTX010000019.1"/>
</dbReference>
<feature type="signal peptide" evidence="1">
    <location>
        <begin position="1"/>
        <end position="20"/>
    </location>
</feature>
<accession>A0ABW8NLH1</accession>
<keyword evidence="3" id="KW-1185">Reference proteome</keyword>